<sequence length="451" mass="52032">MKKFIALSLLLSLIACKTEEKRPEYAIVSGKTANLGETSIQVILNRELVKKIPLNNDGTFQDTIQNIGKSYSYFFFIDGKGIPVYLQNGTNLVFDFENDITSAKISGINAQNTHYLIAKNTFLNEKINATNNSLFGQKPQEFKSNLNSYLDVLRKKIDSFGFEKKFAENEKKWLDYHFIQVLNIYPEYNEMFSQTKPTLPEDFYAERNNLNYDNSDDYDKLTSYQSLVQNHFFSMVSNPNDTQQIQKVIDKLKNTKAQNIKTDIIKALATLITPNGSTNDLIYNFVNENISDVEFKENVKKEYESFKKLAAGTPSPSFNYENYKGGKTSLEDLRGKIVYIDIWATWCMPCRQEIPYMKELEKEFHGKPIEFVSISIDDKNDYDKWREFIATNNLKGIQLFADNSWKSQFAEDYVIKGIPRFILLDKEGKIINADALRPSDPATKDLLYNLL</sequence>
<dbReference type="InterPro" id="IPR013766">
    <property type="entry name" value="Thioredoxin_domain"/>
</dbReference>
<name>A0AAV5AYK7_9FLAO</name>
<evidence type="ECO:0000256" key="4">
    <source>
        <dbReference type="ARBA" id="ARBA00023284"/>
    </source>
</evidence>
<evidence type="ECO:0000313" key="9">
    <source>
        <dbReference type="Proteomes" id="UP001208692"/>
    </source>
</evidence>
<protein>
    <recommendedName>
        <fullName evidence="5">Thioredoxin domain-containing protein</fullName>
    </recommendedName>
</protein>
<dbReference type="InterPro" id="IPR036249">
    <property type="entry name" value="Thioredoxin-like_sf"/>
</dbReference>
<organism evidence="6 8">
    <name type="scientific">Capnocytophaga catalasegens</name>
    <dbReference type="NCBI Taxonomy" id="1004260"/>
    <lineage>
        <taxon>Bacteria</taxon>
        <taxon>Pseudomonadati</taxon>
        <taxon>Bacteroidota</taxon>
        <taxon>Flavobacteriia</taxon>
        <taxon>Flavobacteriales</taxon>
        <taxon>Flavobacteriaceae</taxon>
        <taxon>Capnocytophaga</taxon>
    </lineage>
</organism>
<comment type="subcellular location">
    <subcellularLocation>
        <location evidence="1">Cell envelope</location>
    </subcellularLocation>
</comment>
<feature type="domain" description="Thioredoxin" evidence="5">
    <location>
        <begin position="309"/>
        <end position="451"/>
    </location>
</feature>
<dbReference type="GO" id="GO:0030313">
    <property type="term" value="C:cell envelope"/>
    <property type="evidence" value="ECO:0007669"/>
    <property type="project" value="UniProtKB-SubCell"/>
</dbReference>
<comment type="caution">
    <text evidence="6">The sequence shown here is derived from an EMBL/GenBank/DDBJ whole genome shotgun (WGS) entry which is preliminary data.</text>
</comment>
<dbReference type="Pfam" id="PF08534">
    <property type="entry name" value="Redoxin"/>
    <property type="match status" value="1"/>
</dbReference>
<dbReference type="SUPFAM" id="SSF52833">
    <property type="entry name" value="Thioredoxin-like"/>
    <property type="match status" value="1"/>
</dbReference>
<evidence type="ECO:0000256" key="2">
    <source>
        <dbReference type="ARBA" id="ARBA00022748"/>
    </source>
</evidence>
<dbReference type="GO" id="GO:0017004">
    <property type="term" value="P:cytochrome complex assembly"/>
    <property type="evidence" value="ECO:0007669"/>
    <property type="project" value="UniProtKB-KW"/>
</dbReference>
<evidence type="ECO:0000313" key="7">
    <source>
        <dbReference type="EMBL" id="GJM52115.1"/>
    </source>
</evidence>
<dbReference type="RefSeq" id="WP_264846366.1">
    <property type="nucleotide sequence ID" value="NZ_BPMA01000021.1"/>
</dbReference>
<dbReference type="Proteomes" id="UP001207736">
    <property type="component" value="Unassembled WGS sequence"/>
</dbReference>
<keyword evidence="2" id="KW-0201">Cytochrome c-type biogenesis</keyword>
<dbReference type="InterPro" id="IPR050553">
    <property type="entry name" value="Thioredoxin_ResA/DsbE_sf"/>
</dbReference>
<dbReference type="PROSITE" id="PS51352">
    <property type="entry name" value="THIOREDOXIN_2"/>
    <property type="match status" value="1"/>
</dbReference>
<evidence type="ECO:0000256" key="1">
    <source>
        <dbReference type="ARBA" id="ARBA00004196"/>
    </source>
</evidence>
<dbReference type="PANTHER" id="PTHR42852">
    <property type="entry name" value="THIOL:DISULFIDE INTERCHANGE PROTEIN DSBE"/>
    <property type="match status" value="1"/>
</dbReference>
<dbReference type="PROSITE" id="PS51257">
    <property type="entry name" value="PROKAR_LIPOPROTEIN"/>
    <property type="match status" value="1"/>
</dbReference>
<dbReference type="GO" id="GO:0016491">
    <property type="term" value="F:oxidoreductase activity"/>
    <property type="evidence" value="ECO:0007669"/>
    <property type="project" value="InterPro"/>
</dbReference>
<gene>
    <name evidence="6" type="ORF">RCZ15_14840</name>
    <name evidence="7" type="ORF">RCZ16_04330</name>
</gene>
<dbReference type="CDD" id="cd02966">
    <property type="entry name" value="TlpA_like_family"/>
    <property type="match status" value="1"/>
</dbReference>
<evidence type="ECO:0000313" key="6">
    <source>
        <dbReference type="EMBL" id="GJM50511.1"/>
    </source>
</evidence>
<proteinExistence type="predicted"/>
<dbReference type="EMBL" id="BQKA01000028">
    <property type="protein sequence ID" value="GJM50511.1"/>
    <property type="molecule type" value="Genomic_DNA"/>
</dbReference>
<dbReference type="PANTHER" id="PTHR42852:SF6">
    <property type="entry name" value="THIOL:DISULFIDE INTERCHANGE PROTEIN DSBE"/>
    <property type="match status" value="1"/>
</dbReference>
<keyword evidence="9" id="KW-1185">Reference proteome</keyword>
<reference evidence="6 9" key="1">
    <citation type="submission" date="2021-11" db="EMBL/GenBank/DDBJ databases">
        <title>Draft genome sequence of Capnocytophaga sp. strain KC07075 isolated from cat oral cavity.</title>
        <authorList>
            <person name="Suzuki M."/>
            <person name="Imaoka K."/>
            <person name="Kimura M."/>
            <person name="Morikawa S."/>
            <person name="Maeda K."/>
        </authorList>
    </citation>
    <scope>NUCLEOTIDE SEQUENCE</scope>
    <source>
        <strain evidence="6">KC07075</strain>
        <strain evidence="7 9">KC07079</strain>
    </source>
</reference>
<dbReference type="InterPro" id="IPR013740">
    <property type="entry name" value="Redoxin"/>
</dbReference>
<evidence type="ECO:0000313" key="8">
    <source>
        <dbReference type="Proteomes" id="UP001207736"/>
    </source>
</evidence>
<evidence type="ECO:0000256" key="3">
    <source>
        <dbReference type="ARBA" id="ARBA00023157"/>
    </source>
</evidence>
<dbReference type="EMBL" id="BQKB01000009">
    <property type="protein sequence ID" value="GJM52115.1"/>
    <property type="molecule type" value="Genomic_DNA"/>
</dbReference>
<dbReference type="Proteomes" id="UP001208692">
    <property type="component" value="Unassembled WGS sequence"/>
</dbReference>
<keyword evidence="4" id="KW-0676">Redox-active center</keyword>
<accession>A0AAV5AYK7</accession>
<evidence type="ECO:0000259" key="5">
    <source>
        <dbReference type="PROSITE" id="PS51352"/>
    </source>
</evidence>
<dbReference type="Gene3D" id="3.40.30.10">
    <property type="entry name" value="Glutaredoxin"/>
    <property type="match status" value="1"/>
</dbReference>
<keyword evidence="3" id="KW-1015">Disulfide bond</keyword>
<dbReference type="AlphaFoldDB" id="A0AAV5AYK7"/>